<reference evidence="4" key="1">
    <citation type="journal article" date="2023" name="IScience">
        <title>Live-bearing cockroach genome reveals convergent evolutionary mechanisms linked to viviparity in insects and beyond.</title>
        <authorList>
            <person name="Fouks B."/>
            <person name="Harrison M.C."/>
            <person name="Mikhailova A.A."/>
            <person name="Marchal E."/>
            <person name="English S."/>
            <person name="Carruthers M."/>
            <person name="Jennings E.C."/>
            <person name="Chiamaka E.L."/>
            <person name="Frigard R.A."/>
            <person name="Pippel M."/>
            <person name="Attardo G.M."/>
            <person name="Benoit J.B."/>
            <person name="Bornberg-Bauer E."/>
            <person name="Tobe S.S."/>
        </authorList>
    </citation>
    <scope>NUCLEOTIDE SEQUENCE</scope>
    <source>
        <strain evidence="4">Stay&amp;Tobe</strain>
    </source>
</reference>
<dbReference type="Pfam" id="PF07707">
    <property type="entry name" value="BACK"/>
    <property type="match status" value="1"/>
</dbReference>
<dbReference type="SMART" id="SM00612">
    <property type="entry name" value="Kelch"/>
    <property type="match status" value="4"/>
</dbReference>
<reference evidence="4" key="2">
    <citation type="submission" date="2023-05" db="EMBL/GenBank/DDBJ databases">
        <authorList>
            <person name="Fouks B."/>
        </authorList>
    </citation>
    <scope>NUCLEOTIDE SEQUENCE</scope>
    <source>
        <strain evidence="4">Stay&amp;Tobe</strain>
        <tissue evidence="4">Testes</tissue>
    </source>
</reference>
<dbReference type="SUPFAM" id="SSF117281">
    <property type="entry name" value="Kelch motif"/>
    <property type="match status" value="1"/>
</dbReference>
<dbReference type="FunFam" id="3.30.710.10:FF:000024">
    <property type="entry name" value="Leucine-zipper-like transcriptional regulator 1"/>
    <property type="match status" value="1"/>
</dbReference>
<feature type="domain" description="BTB" evidence="3">
    <location>
        <begin position="544"/>
        <end position="631"/>
    </location>
</feature>
<proteinExistence type="predicted"/>
<evidence type="ECO:0000256" key="2">
    <source>
        <dbReference type="ARBA" id="ARBA00022737"/>
    </source>
</evidence>
<dbReference type="InterPro" id="IPR051568">
    <property type="entry name" value="LZTR1/Attractin"/>
</dbReference>
<dbReference type="CDD" id="cd18505">
    <property type="entry name" value="BACK1_LZTR1"/>
    <property type="match status" value="1"/>
</dbReference>
<dbReference type="GO" id="GO:0003779">
    <property type="term" value="F:actin binding"/>
    <property type="evidence" value="ECO:0007669"/>
    <property type="project" value="UniProtKB-KW"/>
</dbReference>
<dbReference type="Pfam" id="PF00651">
    <property type="entry name" value="BTB"/>
    <property type="match status" value="2"/>
</dbReference>
<dbReference type="InterPro" id="IPR011333">
    <property type="entry name" value="SKP1/BTB/POZ_sf"/>
</dbReference>
<dbReference type="SMART" id="SM00225">
    <property type="entry name" value="BTB"/>
    <property type="match status" value="2"/>
</dbReference>
<dbReference type="EMBL" id="JASPKZ010003042">
    <property type="protein sequence ID" value="KAJ9594520.1"/>
    <property type="molecule type" value="Genomic_DNA"/>
</dbReference>
<evidence type="ECO:0000256" key="1">
    <source>
        <dbReference type="ARBA" id="ARBA00022441"/>
    </source>
</evidence>
<dbReference type="GO" id="GO:0005794">
    <property type="term" value="C:Golgi apparatus"/>
    <property type="evidence" value="ECO:0007669"/>
    <property type="project" value="TreeGrafter"/>
</dbReference>
<gene>
    <name evidence="4" type="ORF">L9F63_014057</name>
</gene>
<evidence type="ECO:0000313" key="4">
    <source>
        <dbReference type="EMBL" id="KAJ9594520.1"/>
    </source>
</evidence>
<feature type="non-terminal residue" evidence="4">
    <location>
        <position position="958"/>
    </location>
</feature>
<dbReference type="Gene3D" id="2.120.10.80">
    <property type="entry name" value="Kelch-type beta propeller"/>
    <property type="match status" value="2"/>
</dbReference>
<accession>A0AAD8EKZ3</accession>
<dbReference type="FunFam" id="2.120.10.80:FF:000090">
    <property type="entry name" value="Leucine-zipper transcriptional regulator 1"/>
    <property type="match status" value="1"/>
</dbReference>
<dbReference type="CDD" id="cd18506">
    <property type="entry name" value="BACK2_LZTR1"/>
    <property type="match status" value="1"/>
</dbReference>
<sequence length="958" mass="109054">MRTKLCIELTTISVFNKGKGYDYNKQSCNGNPKSATTIQTPANLRNVINAVPKRGPRAPDSTLRTVNNNNNANDHVKIMEWNVEGLNSGNLDGATAALTENIAQATNKLLHEARKPENIALTDYAEQRRESSKKRHPTPLLIQRRTNTKNNKAASPDGIFAEHLKTLSQDLAIMAMAQSVNMDFDHTWPETAECLTLDFGPFETVHRWKRMPECDEFVGARRSKHTVVAYKDAIYVFGGDNGKSMLNDLLRFDVKEKSWGRAFATGTPPAPRYHHSAVVHDTSMFVFGGYTGDIHSNSNLTNKNDLFEYKFQTGQWIEWKFIGRTPVPRSAHGAAVFDGKLWIFAGYDGNARLNDMWTISLLGDSRSWEEVVQAGDCPPTCCNFPVAVARESMFVFSGQSGAKITNSLFQFHMKDKCWTRISTEHILRGAPPPPARRYGHTMVAFDRHLYVFGGAADSTLPNDLHCYDLDTQTWSIVAPSHDSQVPSGRLFHAAAVIGEAMYIFGGTVDNNVRSGEMYRFQFSCYPKCTLHEDYGKLLEGRQFCDVEFIVGSEEVKIPAHLAMVAARSQFLRSRIRQAREARDKHLEKVFGTTQVPFKDLPLLEVKLHDAVPEAFEMVLNYIYTDRIDPTKKIEDPVSNRIVLLMMDVYRLAVQFHMRRLEQLCVLYLEATINHRNVLEALHNASHLKLYFIKEFCLRFIVKEINYNQIVMSKEFETLDQPLMVEIIRRRQMPQVRSLLEPQFDNSGTTLEQDMEVFLNSVGKELCDITLMVGGHPIPAHKAVLAARCSYFEAMFRSFMPENNVVQIQIGEMIPSLQSFNSLLRYIYYADVNMPPEDSLYLFSAPYFYGFTNNRLQAFCKQNLEMNVTFENVIQILEAADRMQASDMKKYALNLIVHHFPKVARLPKFQSLSRELLLEILDALAEEMSDSKLCQDMSSINVDRSVLMVYQIEILLTCL</sequence>
<dbReference type="Proteomes" id="UP001233999">
    <property type="component" value="Unassembled WGS sequence"/>
</dbReference>
<dbReference type="PROSITE" id="PS50097">
    <property type="entry name" value="BTB"/>
    <property type="match status" value="2"/>
</dbReference>
<dbReference type="CDD" id="cd18309">
    <property type="entry name" value="BTB2_POZ_LZTR1"/>
    <property type="match status" value="1"/>
</dbReference>
<dbReference type="CDD" id="cd18308">
    <property type="entry name" value="BTB1_POZ_LZTR1"/>
    <property type="match status" value="1"/>
</dbReference>
<keyword evidence="2" id="KW-0677">Repeat</keyword>
<protein>
    <recommendedName>
        <fullName evidence="3">BTB domain-containing protein</fullName>
    </recommendedName>
</protein>
<dbReference type="PANTHER" id="PTHR46376">
    <property type="entry name" value="LEUCINE-ZIPPER-LIKE TRANSCRIPTIONAL REGULATOR 1"/>
    <property type="match status" value="1"/>
</dbReference>
<dbReference type="InterPro" id="IPR011705">
    <property type="entry name" value="BACK"/>
</dbReference>
<dbReference type="Pfam" id="PF24681">
    <property type="entry name" value="Kelch_KLHDC2_KLHL20_DRC7"/>
    <property type="match status" value="2"/>
</dbReference>
<dbReference type="SUPFAM" id="SSF54695">
    <property type="entry name" value="POZ domain"/>
    <property type="match status" value="2"/>
</dbReference>
<dbReference type="FunFam" id="3.30.710.10:FF:000139">
    <property type="entry name" value="Leucine-zipper transcriptional regulator 1"/>
    <property type="match status" value="1"/>
</dbReference>
<keyword evidence="5" id="KW-1185">Reference proteome</keyword>
<name>A0AAD8EKZ3_DIPPU</name>
<evidence type="ECO:0000259" key="3">
    <source>
        <dbReference type="PROSITE" id="PS50097"/>
    </source>
</evidence>
<feature type="domain" description="BTB" evidence="3">
    <location>
        <begin position="766"/>
        <end position="835"/>
    </location>
</feature>
<dbReference type="Gene3D" id="3.30.710.10">
    <property type="entry name" value="Potassium Channel Kv1.1, Chain A"/>
    <property type="match status" value="2"/>
</dbReference>
<dbReference type="InterPro" id="IPR000210">
    <property type="entry name" value="BTB/POZ_dom"/>
</dbReference>
<evidence type="ECO:0000313" key="5">
    <source>
        <dbReference type="Proteomes" id="UP001233999"/>
    </source>
</evidence>
<dbReference type="PANTHER" id="PTHR46376:SF1">
    <property type="entry name" value="LEUCINE-ZIPPER-LIKE TRANSCRIPTIONAL REGULATOR 1"/>
    <property type="match status" value="1"/>
</dbReference>
<comment type="caution">
    <text evidence="4">The sequence shown here is derived from an EMBL/GenBank/DDBJ whole genome shotgun (WGS) entry which is preliminary data.</text>
</comment>
<dbReference type="AlphaFoldDB" id="A0AAD8EKZ3"/>
<dbReference type="InterPro" id="IPR006652">
    <property type="entry name" value="Kelch_1"/>
</dbReference>
<dbReference type="InterPro" id="IPR015915">
    <property type="entry name" value="Kelch-typ_b-propeller"/>
</dbReference>
<organism evidence="4 5">
    <name type="scientific">Diploptera punctata</name>
    <name type="common">Pacific beetle cockroach</name>
    <dbReference type="NCBI Taxonomy" id="6984"/>
    <lineage>
        <taxon>Eukaryota</taxon>
        <taxon>Metazoa</taxon>
        <taxon>Ecdysozoa</taxon>
        <taxon>Arthropoda</taxon>
        <taxon>Hexapoda</taxon>
        <taxon>Insecta</taxon>
        <taxon>Pterygota</taxon>
        <taxon>Neoptera</taxon>
        <taxon>Polyneoptera</taxon>
        <taxon>Dictyoptera</taxon>
        <taxon>Blattodea</taxon>
        <taxon>Blaberoidea</taxon>
        <taxon>Blaberidae</taxon>
        <taxon>Diplopterinae</taxon>
        <taxon>Diploptera</taxon>
    </lineage>
</organism>
<keyword evidence="1" id="KW-0880">Kelch repeat</keyword>